<reference evidence="11" key="1">
    <citation type="submission" date="2019-06" db="EMBL/GenBank/DDBJ databases">
        <authorList>
            <person name="Zheng W."/>
        </authorList>
    </citation>
    <scope>NUCLEOTIDE SEQUENCE</scope>
    <source>
        <strain evidence="11">QDHG01</strain>
    </source>
</reference>
<dbReference type="EMBL" id="RRYP01015284">
    <property type="protein sequence ID" value="TNV75570.1"/>
    <property type="molecule type" value="Genomic_DNA"/>
</dbReference>
<evidence type="ECO:0000256" key="9">
    <source>
        <dbReference type="SAM" id="MobiDB-lite"/>
    </source>
</evidence>
<feature type="domain" description="EF-hand" evidence="10">
    <location>
        <begin position="82"/>
        <end position="117"/>
    </location>
</feature>
<dbReference type="Gene3D" id="1.10.238.10">
    <property type="entry name" value="EF-hand"/>
    <property type="match status" value="2"/>
</dbReference>
<dbReference type="GO" id="GO:0005856">
    <property type="term" value="C:cytoskeleton"/>
    <property type="evidence" value="ECO:0007669"/>
    <property type="project" value="UniProtKB-SubCell"/>
</dbReference>
<dbReference type="Pfam" id="PF13499">
    <property type="entry name" value="EF-hand_7"/>
    <property type="match status" value="2"/>
</dbReference>
<dbReference type="AlphaFoldDB" id="A0A8J8NJF8"/>
<comment type="function">
    <text evidence="8">Plays a fundamental role in microtubule organizing center structure and function. Component of the infraciliary lattice (ICL) and the ciliary basal bodies.</text>
</comment>
<organism evidence="11 12">
    <name type="scientific">Halteria grandinella</name>
    <dbReference type="NCBI Taxonomy" id="5974"/>
    <lineage>
        <taxon>Eukaryota</taxon>
        <taxon>Sar</taxon>
        <taxon>Alveolata</taxon>
        <taxon>Ciliophora</taxon>
        <taxon>Intramacronucleata</taxon>
        <taxon>Spirotrichea</taxon>
        <taxon>Stichotrichia</taxon>
        <taxon>Sporadotrichida</taxon>
        <taxon>Halteriidae</taxon>
        <taxon>Halteria</taxon>
    </lineage>
</organism>
<dbReference type="InterPro" id="IPR011992">
    <property type="entry name" value="EF-hand-dom_pair"/>
</dbReference>
<dbReference type="PROSITE" id="PS00018">
    <property type="entry name" value="EF_HAND_1"/>
    <property type="match status" value="3"/>
</dbReference>
<comment type="subcellular location">
    <subcellularLocation>
        <location evidence="1">Cytoplasm</location>
        <location evidence="1">Cytoskeleton</location>
    </subcellularLocation>
</comment>
<evidence type="ECO:0000256" key="1">
    <source>
        <dbReference type="ARBA" id="ARBA00004245"/>
    </source>
</evidence>
<keyword evidence="7" id="KW-0206">Cytoskeleton</keyword>
<protein>
    <recommendedName>
        <fullName evidence="10">EF-hand domain-containing protein</fullName>
    </recommendedName>
</protein>
<evidence type="ECO:0000313" key="12">
    <source>
        <dbReference type="Proteomes" id="UP000785679"/>
    </source>
</evidence>
<dbReference type="SMART" id="SM00054">
    <property type="entry name" value="EFh"/>
    <property type="match status" value="3"/>
</dbReference>
<dbReference type="InterPro" id="IPR018247">
    <property type="entry name" value="EF_Hand_1_Ca_BS"/>
</dbReference>
<feature type="region of interest" description="Disordered" evidence="9">
    <location>
        <begin position="1"/>
        <end position="47"/>
    </location>
</feature>
<evidence type="ECO:0000256" key="8">
    <source>
        <dbReference type="ARBA" id="ARBA00025692"/>
    </source>
</evidence>
<keyword evidence="4" id="KW-0479">Metal-binding</keyword>
<feature type="domain" description="EF-hand" evidence="10">
    <location>
        <begin position="46"/>
        <end position="81"/>
    </location>
</feature>
<evidence type="ECO:0000256" key="3">
    <source>
        <dbReference type="ARBA" id="ARBA00022490"/>
    </source>
</evidence>
<dbReference type="PANTHER" id="PTHR23050">
    <property type="entry name" value="CALCIUM BINDING PROTEIN"/>
    <property type="match status" value="1"/>
</dbReference>
<proteinExistence type="inferred from homology"/>
<dbReference type="CDD" id="cd00051">
    <property type="entry name" value="EFh"/>
    <property type="match status" value="2"/>
</dbReference>
<dbReference type="FunFam" id="1.10.238.10:FF:000178">
    <property type="entry name" value="Calmodulin-2 A"/>
    <property type="match status" value="1"/>
</dbReference>
<keyword evidence="12" id="KW-1185">Reference proteome</keyword>
<dbReference type="InterPro" id="IPR002048">
    <property type="entry name" value="EF_hand_dom"/>
</dbReference>
<comment type="similarity">
    <text evidence="2">Belongs to the centrin family.</text>
</comment>
<comment type="caution">
    <text evidence="11">The sequence shown here is derived from an EMBL/GenBank/DDBJ whole genome shotgun (WGS) entry which is preliminary data.</text>
</comment>
<evidence type="ECO:0000256" key="5">
    <source>
        <dbReference type="ARBA" id="ARBA00022737"/>
    </source>
</evidence>
<feature type="compositionally biased region" description="Basic and acidic residues" evidence="9">
    <location>
        <begin position="11"/>
        <end position="32"/>
    </location>
</feature>
<evidence type="ECO:0000256" key="6">
    <source>
        <dbReference type="ARBA" id="ARBA00022837"/>
    </source>
</evidence>
<keyword evidence="3" id="KW-0963">Cytoplasm</keyword>
<dbReference type="PROSITE" id="PS50222">
    <property type="entry name" value="EF_HAND_2"/>
    <property type="match status" value="3"/>
</dbReference>
<keyword evidence="5" id="KW-0677">Repeat</keyword>
<dbReference type="SUPFAM" id="SSF47473">
    <property type="entry name" value="EF-hand"/>
    <property type="match status" value="1"/>
</dbReference>
<evidence type="ECO:0000259" key="10">
    <source>
        <dbReference type="PROSITE" id="PS50222"/>
    </source>
</evidence>
<dbReference type="GO" id="GO:0005509">
    <property type="term" value="F:calcium ion binding"/>
    <property type="evidence" value="ECO:0007669"/>
    <property type="project" value="InterPro"/>
</dbReference>
<accession>A0A8J8NJF8</accession>
<name>A0A8J8NJF8_HALGN</name>
<evidence type="ECO:0000256" key="2">
    <source>
        <dbReference type="ARBA" id="ARBA00005253"/>
    </source>
</evidence>
<dbReference type="OrthoDB" id="26525at2759"/>
<keyword evidence="6" id="KW-0106">Calcium</keyword>
<feature type="domain" description="EF-hand" evidence="10">
    <location>
        <begin position="119"/>
        <end position="154"/>
    </location>
</feature>
<evidence type="ECO:0000256" key="7">
    <source>
        <dbReference type="ARBA" id="ARBA00023212"/>
    </source>
</evidence>
<sequence length="190" mass="21196">MTLILLQASKGADKETKKGAGAEEGKGADKDIKKKKNPYKQELSEQQKQEIKEAFDLFDTSGSGTIEAKELKVALRALGFEPTKDELRALIGNFDKDGSGRIDFHEFLDIMITKMSEKDSQQELDKAFELFDLNKDGSISFEELKRVAEDLGEDMTDEELREMIAGANKGDKYGAVNRTGFYNILNKSNA</sequence>
<evidence type="ECO:0000256" key="4">
    <source>
        <dbReference type="ARBA" id="ARBA00022723"/>
    </source>
</evidence>
<dbReference type="InterPro" id="IPR050145">
    <property type="entry name" value="Centrin_CML-like"/>
</dbReference>
<dbReference type="Proteomes" id="UP000785679">
    <property type="component" value="Unassembled WGS sequence"/>
</dbReference>
<evidence type="ECO:0000313" key="11">
    <source>
        <dbReference type="EMBL" id="TNV75570.1"/>
    </source>
</evidence>
<gene>
    <name evidence="11" type="ORF">FGO68_gene5071</name>
</gene>